<name>A0A0P0P112_9CAUL</name>
<evidence type="ECO:0000256" key="1">
    <source>
        <dbReference type="SAM" id="MobiDB-lite"/>
    </source>
</evidence>
<dbReference type="STRING" id="69395.AQ619_11495"/>
<sequence length="546" mass="59619">MPLSPLSRRHLLASTAAAFATAGSLAPLKALAAEGPARAQALETMKKATRFMVEKAAYNGGYVWSYLPDFSRRWGEMEAFPTMIWVQPPGTATMGHLFLDAYHATGDAYYYEAAVKAAKALIAIQHPAGGWNYLGDLAGEASLKKWYDTIGKNGWRLEEFQHYYGNATFDDAGTAESSQFLLRLYVEKQDPAFKPALDKALAFVLDSQYPIGGWPQRFPLKDEFHHHGRADYTAYITFNDDVAGENLKFLIMVWQALGDERVLPAIRKAMDCFLACQQPMPQPAWGLQHRVSDLKPAGARTYEPEAFATHTTGGNIASCMDFYELTGDPKFLARLGEALDWLDSVKLPAEQIKGGRAYPTFISIGEGKPLFIHRTGSNVVNGRYFADHNPENVVIHYSSTRAVNVEGLRKRLAKLQATAPEIASKDSPLKGGRKALPRYFTTGDISVSDLNVDTLKADAGQTSPDKAAALIAALNSEGWWPAELKATSNPYIGDGSATPAPGDFSRTRVGDATDTSPFITDTPKIGISTGGYIENMTALIKFIGAV</sequence>
<feature type="region of interest" description="Disordered" evidence="1">
    <location>
        <begin position="492"/>
        <end position="516"/>
    </location>
</feature>
<dbReference type="AlphaFoldDB" id="A0A0P0P112"/>
<dbReference type="Proteomes" id="UP000056905">
    <property type="component" value="Chromosome"/>
</dbReference>
<dbReference type="GO" id="GO:0016829">
    <property type="term" value="F:lyase activity"/>
    <property type="evidence" value="ECO:0007669"/>
    <property type="project" value="UniProtKB-KW"/>
</dbReference>
<dbReference type="InterPro" id="IPR012669">
    <property type="entry name" value="Pectate_lyase"/>
</dbReference>
<dbReference type="Pfam" id="PF09492">
    <property type="entry name" value="Pec_lyase"/>
    <property type="match status" value="1"/>
</dbReference>
<keyword evidence="4" id="KW-1185">Reference proteome</keyword>
<keyword evidence="2" id="KW-0732">Signal</keyword>
<protein>
    <submittedName>
        <fullName evidence="3">Pectate lyase</fullName>
    </submittedName>
</protein>
<dbReference type="InterPro" id="IPR006311">
    <property type="entry name" value="TAT_signal"/>
</dbReference>
<reference evidence="3 4" key="1">
    <citation type="submission" date="2015-10" db="EMBL/GenBank/DDBJ databases">
        <title>Conservation of the essential genome among Caulobacter and Brevundimonas species.</title>
        <authorList>
            <person name="Scott D."/>
            <person name="Ely B."/>
        </authorList>
    </citation>
    <scope>NUCLEOTIDE SEQUENCE [LARGE SCALE GENOMIC DNA]</scope>
    <source>
        <strain evidence="3 4">CB4</strain>
    </source>
</reference>
<proteinExistence type="predicted"/>
<dbReference type="Gene3D" id="1.50.10.20">
    <property type="match status" value="1"/>
</dbReference>
<keyword evidence="3" id="KW-0456">Lyase</keyword>
<evidence type="ECO:0000256" key="2">
    <source>
        <dbReference type="SAM" id="SignalP"/>
    </source>
</evidence>
<dbReference type="KEGG" id="chq:AQ619_11495"/>
<accession>A0A0P0P112</accession>
<feature type="chain" id="PRO_5006052627" evidence="2">
    <location>
        <begin position="33"/>
        <end position="546"/>
    </location>
</feature>
<feature type="signal peptide" evidence="2">
    <location>
        <begin position="1"/>
        <end position="32"/>
    </location>
</feature>
<organism evidence="3 4">
    <name type="scientific">Caulobacter henricii</name>
    <dbReference type="NCBI Taxonomy" id="69395"/>
    <lineage>
        <taxon>Bacteria</taxon>
        <taxon>Pseudomonadati</taxon>
        <taxon>Pseudomonadota</taxon>
        <taxon>Alphaproteobacteria</taxon>
        <taxon>Caulobacterales</taxon>
        <taxon>Caulobacteraceae</taxon>
        <taxon>Caulobacter</taxon>
    </lineage>
</organism>
<evidence type="ECO:0000313" key="3">
    <source>
        <dbReference type="EMBL" id="ALL13909.1"/>
    </source>
</evidence>
<dbReference type="PROSITE" id="PS51318">
    <property type="entry name" value="TAT"/>
    <property type="match status" value="1"/>
</dbReference>
<dbReference type="RefSeq" id="WP_062147496.1">
    <property type="nucleotide sequence ID" value="NZ_CP013002.1"/>
</dbReference>
<dbReference type="EMBL" id="CP013002">
    <property type="protein sequence ID" value="ALL13909.1"/>
    <property type="molecule type" value="Genomic_DNA"/>
</dbReference>
<evidence type="ECO:0000313" key="4">
    <source>
        <dbReference type="Proteomes" id="UP000056905"/>
    </source>
</evidence>
<dbReference type="OrthoDB" id="9804686at2"/>
<gene>
    <name evidence="3" type="ORF">AQ619_11495</name>
</gene>
<dbReference type="SUPFAM" id="SSF81853">
    <property type="entry name" value="Family 10 polysaccharide lyase"/>
    <property type="match status" value="1"/>
</dbReference>